<feature type="region of interest" description="Disordered" evidence="1">
    <location>
        <begin position="93"/>
        <end position="161"/>
    </location>
</feature>
<evidence type="ECO:0008006" key="4">
    <source>
        <dbReference type="Google" id="ProtNLM"/>
    </source>
</evidence>
<feature type="compositionally biased region" description="Low complexity" evidence="1">
    <location>
        <begin position="136"/>
        <end position="153"/>
    </location>
</feature>
<evidence type="ECO:0000256" key="1">
    <source>
        <dbReference type="SAM" id="MobiDB-lite"/>
    </source>
</evidence>
<protein>
    <recommendedName>
        <fullName evidence="4">DUF2076 family protein</fullName>
    </recommendedName>
</protein>
<feature type="region of interest" description="Disordered" evidence="1">
    <location>
        <begin position="212"/>
        <end position="254"/>
    </location>
</feature>
<sequence>MTPEERQMLAGLFDRVNAVGATSRDPQAEAFINDAIRAAPFAPYVLAQTVLVQQHAIEAASQRIAELEAAAAHAAQAPEQGGFLCNLSRSIFGGPPPAAQPPRAEQGYPQPGYAQQPPQGYPQQQPPQGYAPPPASGYAPQRPGPWGAPQGGAPQTGGGGGFLQNAASTAAGVAGGVVLGNMLGGLFGGHAGGGGLFGGGAQPAAGAETVNIFEQTPGKDDQGQFDPSMPDDAGFIDDSSFDDGSGGGGGFDDV</sequence>
<comment type="caution">
    <text evidence="2">The sequence shown here is derived from an EMBL/GenBank/DDBJ whole genome shotgun (WGS) entry which is preliminary data.</text>
</comment>
<name>A0A366ELM3_9HYPH</name>
<feature type="compositionally biased region" description="Gly residues" evidence="1">
    <location>
        <begin position="244"/>
        <end position="254"/>
    </location>
</feature>
<keyword evidence="3" id="KW-1185">Reference proteome</keyword>
<accession>A0A366ELM3</accession>
<dbReference type="EMBL" id="QNRK01000045">
    <property type="protein sequence ID" value="RBP03268.1"/>
    <property type="molecule type" value="Genomic_DNA"/>
</dbReference>
<organism evidence="2 3">
    <name type="scientific">Roseiarcus fermentans</name>
    <dbReference type="NCBI Taxonomy" id="1473586"/>
    <lineage>
        <taxon>Bacteria</taxon>
        <taxon>Pseudomonadati</taxon>
        <taxon>Pseudomonadota</taxon>
        <taxon>Alphaproteobacteria</taxon>
        <taxon>Hyphomicrobiales</taxon>
        <taxon>Roseiarcaceae</taxon>
        <taxon>Roseiarcus</taxon>
    </lineage>
</organism>
<dbReference type="RefSeq" id="WP_113892928.1">
    <property type="nucleotide sequence ID" value="NZ_QNRK01000045.1"/>
</dbReference>
<evidence type="ECO:0000313" key="2">
    <source>
        <dbReference type="EMBL" id="RBP03268.1"/>
    </source>
</evidence>
<proteinExistence type="predicted"/>
<reference evidence="2 3" key="1">
    <citation type="submission" date="2018-06" db="EMBL/GenBank/DDBJ databases">
        <title>Genomic Encyclopedia of Type Strains, Phase IV (KMG-IV): sequencing the most valuable type-strain genomes for metagenomic binning, comparative biology and taxonomic classification.</title>
        <authorList>
            <person name="Goeker M."/>
        </authorList>
    </citation>
    <scope>NUCLEOTIDE SEQUENCE [LARGE SCALE GENOMIC DNA]</scope>
    <source>
        <strain evidence="2 3">DSM 24875</strain>
    </source>
</reference>
<evidence type="ECO:0000313" key="3">
    <source>
        <dbReference type="Proteomes" id="UP000253529"/>
    </source>
</evidence>
<dbReference type="Proteomes" id="UP000253529">
    <property type="component" value="Unassembled WGS sequence"/>
</dbReference>
<feature type="compositionally biased region" description="Low complexity" evidence="1">
    <location>
        <begin position="101"/>
        <end position="128"/>
    </location>
</feature>
<dbReference type="AlphaFoldDB" id="A0A366ELM3"/>
<gene>
    <name evidence="2" type="ORF">DFR50_14521</name>
</gene>
<dbReference type="InterPro" id="IPR018648">
    <property type="entry name" value="DUF2076"/>
</dbReference>
<dbReference type="OrthoDB" id="122910at2"/>
<dbReference type="Pfam" id="PF09849">
    <property type="entry name" value="DUF2076"/>
    <property type="match status" value="1"/>
</dbReference>